<dbReference type="Gene3D" id="3.40.50.1460">
    <property type="match status" value="1"/>
</dbReference>
<dbReference type="RefSeq" id="WP_145362376.1">
    <property type="nucleotide sequence ID" value="NZ_CP036268.1"/>
</dbReference>
<dbReference type="AlphaFoldDB" id="A0A517QWY6"/>
<reference evidence="1 2" key="1">
    <citation type="submission" date="2019-02" db="EMBL/GenBank/DDBJ databases">
        <title>Deep-cultivation of Planctomycetes and their phenomic and genomic characterization uncovers novel biology.</title>
        <authorList>
            <person name="Wiegand S."/>
            <person name="Jogler M."/>
            <person name="Boedeker C."/>
            <person name="Pinto D."/>
            <person name="Vollmers J."/>
            <person name="Rivas-Marin E."/>
            <person name="Kohn T."/>
            <person name="Peeters S.H."/>
            <person name="Heuer A."/>
            <person name="Rast P."/>
            <person name="Oberbeckmann S."/>
            <person name="Bunk B."/>
            <person name="Jeske O."/>
            <person name="Meyerdierks A."/>
            <person name="Storesund J.E."/>
            <person name="Kallscheuer N."/>
            <person name="Luecker S."/>
            <person name="Lage O.M."/>
            <person name="Pohl T."/>
            <person name="Merkel B.J."/>
            <person name="Hornburger P."/>
            <person name="Mueller R.-W."/>
            <person name="Bruemmer F."/>
            <person name="Labrenz M."/>
            <person name="Spormann A.M."/>
            <person name="Op den Camp H."/>
            <person name="Overmann J."/>
            <person name="Amann R."/>
            <person name="Jetten M.S.M."/>
            <person name="Mascher T."/>
            <person name="Medema M.H."/>
            <person name="Devos D.P."/>
            <person name="Kaster A.-K."/>
            <person name="Ovreas L."/>
            <person name="Rohde M."/>
            <person name="Galperin M.Y."/>
            <person name="Jogler C."/>
        </authorList>
    </citation>
    <scope>NUCLEOTIDE SEQUENCE [LARGE SCALE GENOMIC DNA]</scope>
    <source>
        <strain evidence="1 2">Pan189</strain>
    </source>
</reference>
<evidence type="ECO:0000313" key="2">
    <source>
        <dbReference type="Proteomes" id="UP000317318"/>
    </source>
</evidence>
<dbReference type="EMBL" id="CP036268">
    <property type="protein sequence ID" value="QDT36151.1"/>
    <property type="molecule type" value="Genomic_DNA"/>
</dbReference>
<gene>
    <name evidence="1" type="ORF">Pan189_05060</name>
</gene>
<dbReference type="Proteomes" id="UP000317318">
    <property type="component" value="Chromosome"/>
</dbReference>
<dbReference type="OrthoDB" id="265903at2"/>
<protein>
    <recommendedName>
        <fullName evidence="3">Caspase domain protein</fullName>
    </recommendedName>
</protein>
<evidence type="ECO:0000313" key="1">
    <source>
        <dbReference type="EMBL" id="QDT36151.1"/>
    </source>
</evidence>
<dbReference type="KEGG" id="svp:Pan189_05060"/>
<name>A0A517QWY6_9PLAN</name>
<accession>A0A517QWY6</accession>
<evidence type="ECO:0008006" key="3">
    <source>
        <dbReference type="Google" id="ProtNLM"/>
    </source>
</evidence>
<proteinExistence type="predicted"/>
<organism evidence="1 2">
    <name type="scientific">Stratiformator vulcanicus</name>
    <dbReference type="NCBI Taxonomy" id="2527980"/>
    <lineage>
        <taxon>Bacteria</taxon>
        <taxon>Pseudomonadati</taxon>
        <taxon>Planctomycetota</taxon>
        <taxon>Planctomycetia</taxon>
        <taxon>Planctomycetales</taxon>
        <taxon>Planctomycetaceae</taxon>
        <taxon>Stratiformator</taxon>
    </lineage>
</organism>
<keyword evidence="2" id="KW-1185">Reference proteome</keyword>
<sequence>MRALVVGIGQTQKEAAPRTPYASGAAEAIATALRTRDAGIAITRLIDHEATGDALCKAFGELSAGANGNEHGIVYFCGAARVVEHEIELLSADGRWIALAAGLRKLSDQPVTLFLDLTAADDADGLSGLPTTADAICVFSPKWVIAVADDGQSISHVSGVEQARIWSHHVAEAIVGDLSSVTDRTGSLTAKRFDSAIRSATKRSLREAFTSKRIQHPAVYQGNPKAKLLPPPGAVDSAESHGATIRLAVSRELSIRDLSGFARNYSVPQTWNRSGRQFLNECAAADLKNRIEEVTRRSRRAFRWKRQDVRTLDPIEGSASVVTPDFTFSVTCTPISSLSSGCICWQETVEEIAEPDLCLGEKFQGVFGANFHRLTMNLRESISVPELIDKIENEMPRSVQSLDYPPEADRCEFQLRGSKLTAGIDGSSISITAETEFSAAELMTALFEFQTALQA</sequence>